<dbReference type="AlphaFoldDB" id="A0A3Q3ARL7"/>
<reference evidence="8" key="1">
    <citation type="submission" date="2025-08" db="UniProtKB">
        <authorList>
            <consortium name="Ensembl"/>
        </authorList>
    </citation>
    <scope>IDENTIFICATION</scope>
</reference>
<reference evidence="8" key="2">
    <citation type="submission" date="2025-09" db="UniProtKB">
        <authorList>
            <consortium name="Ensembl"/>
        </authorList>
    </citation>
    <scope>IDENTIFICATION</scope>
</reference>
<dbReference type="GO" id="GO:0050821">
    <property type="term" value="P:protein stabilization"/>
    <property type="evidence" value="ECO:0007669"/>
    <property type="project" value="TreeGrafter"/>
</dbReference>
<dbReference type="GO" id="GO:0051087">
    <property type="term" value="F:protein-folding chaperone binding"/>
    <property type="evidence" value="ECO:0007669"/>
    <property type="project" value="TreeGrafter"/>
</dbReference>
<evidence type="ECO:0000256" key="5">
    <source>
        <dbReference type="SAM" id="MobiDB-lite"/>
    </source>
</evidence>
<dbReference type="GeneTree" id="ENSGT00390000008220"/>
<dbReference type="PANTHER" id="PTHR20922">
    <property type="entry name" value="DNL-TYPE ZINC FINGER PROTEIN"/>
    <property type="match status" value="1"/>
</dbReference>
<evidence type="ECO:0000256" key="4">
    <source>
        <dbReference type="PROSITE-ProRule" id="PRU00834"/>
    </source>
</evidence>
<name>A0A3Q3ARL7_KRYMA</name>
<dbReference type="Ensembl" id="ENSKMAT00000014299.1">
    <property type="protein sequence ID" value="ENSKMAP00000014089.1"/>
    <property type="gene ID" value="ENSKMAG00000010568.1"/>
</dbReference>
<feature type="chain" id="PRO_5018775264" evidence="6">
    <location>
        <begin position="24"/>
        <end position="196"/>
    </location>
</feature>
<organism evidence="8 9">
    <name type="scientific">Kryptolebias marmoratus</name>
    <name type="common">Mangrove killifish</name>
    <name type="synonym">Rivulus marmoratus</name>
    <dbReference type="NCBI Taxonomy" id="37003"/>
    <lineage>
        <taxon>Eukaryota</taxon>
        <taxon>Metazoa</taxon>
        <taxon>Chordata</taxon>
        <taxon>Craniata</taxon>
        <taxon>Vertebrata</taxon>
        <taxon>Euteleostomi</taxon>
        <taxon>Actinopterygii</taxon>
        <taxon>Neopterygii</taxon>
        <taxon>Teleostei</taxon>
        <taxon>Neoteleostei</taxon>
        <taxon>Acanthomorphata</taxon>
        <taxon>Ovalentaria</taxon>
        <taxon>Atherinomorphae</taxon>
        <taxon>Cyprinodontiformes</taxon>
        <taxon>Rivulidae</taxon>
        <taxon>Kryptolebias</taxon>
    </lineage>
</organism>
<dbReference type="GO" id="GO:0005739">
    <property type="term" value="C:mitochondrion"/>
    <property type="evidence" value="ECO:0007669"/>
    <property type="project" value="TreeGrafter"/>
</dbReference>
<dbReference type="OrthoDB" id="512667at2759"/>
<keyword evidence="3" id="KW-0862">Zinc</keyword>
<proteinExistence type="predicted"/>
<dbReference type="Pfam" id="PF05180">
    <property type="entry name" value="zf-DNL"/>
    <property type="match status" value="1"/>
</dbReference>
<evidence type="ECO:0000256" key="3">
    <source>
        <dbReference type="ARBA" id="ARBA00022833"/>
    </source>
</evidence>
<evidence type="ECO:0000256" key="6">
    <source>
        <dbReference type="SAM" id="SignalP"/>
    </source>
</evidence>
<feature type="compositionally biased region" description="Basic and acidic residues" evidence="5">
    <location>
        <begin position="175"/>
        <end position="196"/>
    </location>
</feature>
<keyword evidence="2 4" id="KW-0863">Zinc-finger</keyword>
<keyword evidence="6" id="KW-0732">Signal</keyword>
<dbReference type="PANTHER" id="PTHR20922:SF13">
    <property type="entry name" value="DNL-TYPE ZINC FINGER PROTEIN"/>
    <property type="match status" value="1"/>
</dbReference>
<protein>
    <submittedName>
        <fullName evidence="8">DNL-type zinc finger</fullName>
    </submittedName>
</protein>
<feature type="domain" description="DNL-type" evidence="7">
    <location>
        <begin position="88"/>
        <end position="185"/>
    </location>
</feature>
<feature type="signal peptide" evidence="6">
    <location>
        <begin position="1"/>
        <end position="23"/>
    </location>
</feature>
<evidence type="ECO:0000256" key="1">
    <source>
        <dbReference type="ARBA" id="ARBA00022723"/>
    </source>
</evidence>
<feature type="region of interest" description="Disordered" evidence="5">
    <location>
        <begin position="172"/>
        <end position="196"/>
    </location>
</feature>
<dbReference type="PROSITE" id="PS51501">
    <property type="entry name" value="ZF_DNL"/>
    <property type="match status" value="1"/>
</dbReference>
<evidence type="ECO:0000313" key="8">
    <source>
        <dbReference type="Ensembl" id="ENSKMAP00000014089.1"/>
    </source>
</evidence>
<dbReference type="KEGG" id="kmr:108231000"/>
<dbReference type="GeneID" id="108231000"/>
<dbReference type="InterPro" id="IPR024158">
    <property type="entry name" value="Mt_import_TIM15"/>
</dbReference>
<dbReference type="GO" id="GO:0008270">
    <property type="term" value="F:zinc ion binding"/>
    <property type="evidence" value="ECO:0007669"/>
    <property type="project" value="UniProtKB-KW"/>
</dbReference>
<accession>A0A3Q3ARL7</accession>
<evidence type="ECO:0000259" key="7">
    <source>
        <dbReference type="PROSITE" id="PS51501"/>
    </source>
</evidence>
<dbReference type="Proteomes" id="UP000264800">
    <property type="component" value="Unplaced"/>
</dbReference>
<dbReference type="GO" id="GO:0006457">
    <property type="term" value="P:protein folding"/>
    <property type="evidence" value="ECO:0007669"/>
    <property type="project" value="TreeGrafter"/>
</dbReference>
<keyword evidence="1" id="KW-0479">Metal-binding</keyword>
<dbReference type="STRING" id="37003.ENSKMAP00000014089"/>
<dbReference type="InterPro" id="IPR007853">
    <property type="entry name" value="Znf_DNL-typ"/>
</dbReference>
<sequence length="196" mass="22444">MLILGRCFTFTPFLKMWLPLSLVLRCHYGRLSLSRLRAVFRYPRRTVRHSSHDMFQCFSPALRCETHFSSHRGFSSLPPARDDSIGKIQSTHYHLVYTCKVCSTRSMQKISKLAYHKGIVIVTCPGCNNHHIIADNLNWFSDLEGKRNIEEILAAKGETVKKVEGSAALEIVVDESSRDESQQSDKMDSNPERENK</sequence>
<keyword evidence="9" id="KW-1185">Reference proteome</keyword>
<dbReference type="RefSeq" id="XP_017263216.1">
    <property type="nucleotide sequence ID" value="XM_017407727.3"/>
</dbReference>
<evidence type="ECO:0000256" key="2">
    <source>
        <dbReference type="ARBA" id="ARBA00022771"/>
    </source>
</evidence>
<dbReference type="GO" id="GO:0030150">
    <property type="term" value="P:protein import into mitochondrial matrix"/>
    <property type="evidence" value="ECO:0007669"/>
    <property type="project" value="TreeGrafter"/>
</dbReference>
<evidence type="ECO:0000313" key="9">
    <source>
        <dbReference type="Proteomes" id="UP000264800"/>
    </source>
</evidence>
<dbReference type="CTD" id="728489"/>